<name>A0A3N1GWB4_9ACTN</name>
<sequence>MLRVQTDETTSGYDGRVAWVTGAGSGMGRASALRLAGAGLAVAVSGRRRELLEQLVAEVTAAGGRAVAVPLDVQDADAVGPAHERVVAALGPVTDLVAAAGLNVPERYWRDQHLDEVTAVVDTNLLGVVRPVQAVLPGMRAAGGGTVTVISSYAGWQHSPHAGVAYSASKSALASVCRSLNDQEGEHGVRACHLCPGDVDTDFLAQRPSVPDAAARRRMLTADDVARAVAFVHTAPAHVRVDELVISPAGRG</sequence>
<evidence type="ECO:0000313" key="3">
    <source>
        <dbReference type="EMBL" id="ROP34550.1"/>
    </source>
</evidence>
<evidence type="ECO:0000313" key="4">
    <source>
        <dbReference type="Proteomes" id="UP000276232"/>
    </source>
</evidence>
<keyword evidence="2" id="KW-0560">Oxidoreductase</keyword>
<comment type="similarity">
    <text evidence="1">Belongs to the short-chain dehydrogenases/reductases (SDR) family.</text>
</comment>
<gene>
    <name evidence="3" type="ORF">EDC03_2364</name>
</gene>
<dbReference type="EMBL" id="RJKN01000006">
    <property type="protein sequence ID" value="ROP34550.1"/>
    <property type="molecule type" value="Genomic_DNA"/>
</dbReference>
<reference evidence="3 4" key="1">
    <citation type="journal article" date="2015" name="Stand. Genomic Sci.">
        <title>Genomic Encyclopedia of Bacterial and Archaeal Type Strains, Phase III: the genomes of soil and plant-associated and newly described type strains.</title>
        <authorList>
            <person name="Whitman W.B."/>
            <person name="Woyke T."/>
            <person name="Klenk H.P."/>
            <person name="Zhou Y."/>
            <person name="Lilburn T.G."/>
            <person name="Beck B.J."/>
            <person name="De Vos P."/>
            <person name="Vandamme P."/>
            <person name="Eisen J.A."/>
            <person name="Garrity G."/>
            <person name="Hugenholtz P."/>
            <person name="Kyrpides N.C."/>
        </authorList>
    </citation>
    <scope>NUCLEOTIDE SEQUENCE [LARGE SCALE GENOMIC DNA]</scope>
    <source>
        <strain evidence="3 4">CECT 7306</strain>
    </source>
</reference>
<dbReference type="InterPro" id="IPR002347">
    <property type="entry name" value="SDR_fam"/>
</dbReference>
<dbReference type="Gene3D" id="3.40.50.720">
    <property type="entry name" value="NAD(P)-binding Rossmann-like Domain"/>
    <property type="match status" value="1"/>
</dbReference>
<dbReference type="InParanoid" id="A0A3N1GWB4"/>
<dbReference type="InterPro" id="IPR036291">
    <property type="entry name" value="NAD(P)-bd_dom_sf"/>
</dbReference>
<dbReference type="Proteomes" id="UP000276232">
    <property type="component" value="Unassembled WGS sequence"/>
</dbReference>
<dbReference type="PRINTS" id="PR00081">
    <property type="entry name" value="GDHRDH"/>
</dbReference>
<proteinExistence type="inferred from homology"/>
<evidence type="ECO:0000256" key="2">
    <source>
        <dbReference type="ARBA" id="ARBA00023002"/>
    </source>
</evidence>
<dbReference type="PANTHER" id="PTHR44196:SF1">
    <property type="entry name" value="DEHYDROGENASE_REDUCTASE SDR FAMILY MEMBER 7B"/>
    <property type="match status" value="1"/>
</dbReference>
<dbReference type="CDD" id="cd05233">
    <property type="entry name" value="SDR_c"/>
    <property type="match status" value="1"/>
</dbReference>
<dbReference type="Pfam" id="PF00106">
    <property type="entry name" value="adh_short"/>
    <property type="match status" value="1"/>
</dbReference>
<accession>A0A3N1GWB4</accession>
<protein>
    <submittedName>
        <fullName evidence="3">NADP-dependent 3-hydroxy acid dehydrogenase YdfG</fullName>
    </submittedName>
</protein>
<dbReference type="GO" id="GO:0016020">
    <property type="term" value="C:membrane"/>
    <property type="evidence" value="ECO:0007669"/>
    <property type="project" value="TreeGrafter"/>
</dbReference>
<dbReference type="SUPFAM" id="SSF51735">
    <property type="entry name" value="NAD(P)-binding Rossmann-fold domains"/>
    <property type="match status" value="1"/>
</dbReference>
<comment type="caution">
    <text evidence="3">The sequence shown here is derived from an EMBL/GenBank/DDBJ whole genome shotgun (WGS) entry which is preliminary data.</text>
</comment>
<organism evidence="3 4">
    <name type="scientific">Pseudokineococcus lusitanus</name>
    <dbReference type="NCBI Taxonomy" id="763993"/>
    <lineage>
        <taxon>Bacteria</taxon>
        <taxon>Bacillati</taxon>
        <taxon>Actinomycetota</taxon>
        <taxon>Actinomycetes</taxon>
        <taxon>Kineosporiales</taxon>
        <taxon>Kineosporiaceae</taxon>
        <taxon>Pseudokineococcus</taxon>
    </lineage>
</organism>
<evidence type="ECO:0000256" key="1">
    <source>
        <dbReference type="ARBA" id="ARBA00006484"/>
    </source>
</evidence>
<dbReference type="PANTHER" id="PTHR44196">
    <property type="entry name" value="DEHYDROGENASE/REDUCTASE SDR FAMILY MEMBER 7B"/>
    <property type="match status" value="1"/>
</dbReference>
<dbReference type="AlphaFoldDB" id="A0A3N1GWB4"/>
<keyword evidence="4" id="KW-1185">Reference proteome</keyword>
<dbReference type="GO" id="GO:0016491">
    <property type="term" value="F:oxidoreductase activity"/>
    <property type="evidence" value="ECO:0007669"/>
    <property type="project" value="UniProtKB-KW"/>
</dbReference>